<protein>
    <submittedName>
        <fullName evidence="1">Uncharacterized protein</fullName>
    </submittedName>
</protein>
<dbReference type="AlphaFoldDB" id="A0A9D3YC45"/>
<evidence type="ECO:0000313" key="1">
    <source>
        <dbReference type="EMBL" id="KAH3696071.1"/>
    </source>
</evidence>
<proteinExistence type="predicted"/>
<accession>A0A9D3YC45</accession>
<keyword evidence="2" id="KW-1185">Reference proteome</keyword>
<reference evidence="1" key="1">
    <citation type="journal article" date="2019" name="bioRxiv">
        <title>The Genome of the Zebra Mussel, Dreissena polymorpha: A Resource for Invasive Species Research.</title>
        <authorList>
            <person name="McCartney M.A."/>
            <person name="Auch B."/>
            <person name="Kono T."/>
            <person name="Mallez S."/>
            <person name="Zhang Y."/>
            <person name="Obille A."/>
            <person name="Becker A."/>
            <person name="Abrahante J.E."/>
            <person name="Garbe J."/>
            <person name="Badalamenti J.P."/>
            <person name="Herman A."/>
            <person name="Mangelson H."/>
            <person name="Liachko I."/>
            <person name="Sullivan S."/>
            <person name="Sone E.D."/>
            <person name="Koren S."/>
            <person name="Silverstein K.A.T."/>
            <person name="Beckman K.B."/>
            <person name="Gohl D.M."/>
        </authorList>
    </citation>
    <scope>NUCLEOTIDE SEQUENCE</scope>
    <source>
        <strain evidence="1">Duluth1</strain>
        <tissue evidence="1">Whole animal</tissue>
    </source>
</reference>
<evidence type="ECO:0000313" key="2">
    <source>
        <dbReference type="Proteomes" id="UP000828390"/>
    </source>
</evidence>
<sequence>MEFCDKRRKLRHDKYAILDSITEYQTTNRQAKKYWKEVKKKEWIKEKCIKIVKEKTTDSI</sequence>
<dbReference type="EMBL" id="JAIWYP010000016">
    <property type="protein sequence ID" value="KAH3696071.1"/>
    <property type="molecule type" value="Genomic_DNA"/>
</dbReference>
<name>A0A9D3YC45_DREPO</name>
<comment type="caution">
    <text evidence="1">The sequence shown here is derived from an EMBL/GenBank/DDBJ whole genome shotgun (WGS) entry which is preliminary data.</text>
</comment>
<gene>
    <name evidence="1" type="ORF">DPMN_083534</name>
</gene>
<organism evidence="1 2">
    <name type="scientific">Dreissena polymorpha</name>
    <name type="common">Zebra mussel</name>
    <name type="synonym">Mytilus polymorpha</name>
    <dbReference type="NCBI Taxonomy" id="45954"/>
    <lineage>
        <taxon>Eukaryota</taxon>
        <taxon>Metazoa</taxon>
        <taxon>Spiralia</taxon>
        <taxon>Lophotrochozoa</taxon>
        <taxon>Mollusca</taxon>
        <taxon>Bivalvia</taxon>
        <taxon>Autobranchia</taxon>
        <taxon>Heteroconchia</taxon>
        <taxon>Euheterodonta</taxon>
        <taxon>Imparidentia</taxon>
        <taxon>Neoheterodontei</taxon>
        <taxon>Myida</taxon>
        <taxon>Dreissenoidea</taxon>
        <taxon>Dreissenidae</taxon>
        <taxon>Dreissena</taxon>
    </lineage>
</organism>
<dbReference type="Proteomes" id="UP000828390">
    <property type="component" value="Unassembled WGS sequence"/>
</dbReference>
<reference evidence="1" key="2">
    <citation type="submission" date="2020-11" db="EMBL/GenBank/DDBJ databases">
        <authorList>
            <person name="McCartney M.A."/>
            <person name="Auch B."/>
            <person name="Kono T."/>
            <person name="Mallez S."/>
            <person name="Becker A."/>
            <person name="Gohl D.M."/>
            <person name="Silverstein K.A.T."/>
            <person name="Koren S."/>
            <person name="Bechman K.B."/>
            <person name="Herman A."/>
            <person name="Abrahante J.E."/>
            <person name="Garbe J."/>
        </authorList>
    </citation>
    <scope>NUCLEOTIDE SEQUENCE</scope>
    <source>
        <strain evidence="1">Duluth1</strain>
        <tissue evidence="1">Whole animal</tissue>
    </source>
</reference>